<evidence type="ECO:0000256" key="5">
    <source>
        <dbReference type="ARBA" id="ARBA00023136"/>
    </source>
</evidence>
<reference evidence="7 8" key="1">
    <citation type="submission" date="2016-10" db="EMBL/GenBank/DDBJ databases">
        <authorList>
            <person name="de Groot N.N."/>
        </authorList>
    </citation>
    <scope>NUCLEOTIDE SEQUENCE [LARGE SCALE GENOMIC DNA]</scope>
    <source>
        <strain evidence="7 8">DSM 23042</strain>
    </source>
</reference>
<feature type="transmembrane region" description="Helical" evidence="6">
    <location>
        <begin position="220"/>
        <end position="243"/>
    </location>
</feature>
<protein>
    <submittedName>
        <fullName evidence="7">Predicted PurR-regulated permease PerM</fullName>
    </submittedName>
</protein>
<feature type="transmembrane region" description="Helical" evidence="6">
    <location>
        <begin position="282"/>
        <end position="299"/>
    </location>
</feature>
<name>A0A1H9WNY9_9RHOB</name>
<dbReference type="EMBL" id="FOGU01000012">
    <property type="protein sequence ID" value="SES35620.1"/>
    <property type="molecule type" value="Genomic_DNA"/>
</dbReference>
<evidence type="ECO:0000256" key="4">
    <source>
        <dbReference type="ARBA" id="ARBA00022989"/>
    </source>
</evidence>
<dbReference type="OrthoDB" id="9799225at2"/>
<feature type="transmembrane region" description="Helical" evidence="6">
    <location>
        <begin position="23"/>
        <end position="41"/>
    </location>
</feature>
<accession>A0A1H9WNY9</accession>
<comment type="similarity">
    <text evidence="2">Belongs to the autoinducer-2 exporter (AI-2E) (TC 2.A.86) family.</text>
</comment>
<dbReference type="RefSeq" id="WP_092695792.1">
    <property type="nucleotide sequence ID" value="NZ_FOGU01000012.1"/>
</dbReference>
<feature type="transmembrane region" description="Helical" evidence="6">
    <location>
        <begin position="319"/>
        <end position="346"/>
    </location>
</feature>
<feature type="transmembrane region" description="Helical" evidence="6">
    <location>
        <begin position="161"/>
        <end position="183"/>
    </location>
</feature>
<dbReference type="PANTHER" id="PTHR21716">
    <property type="entry name" value="TRANSMEMBRANE PROTEIN"/>
    <property type="match status" value="1"/>
</dbReference>
<dbReference type="PANTHER" id="PTHR21716:SF16">
    <property type="entry name" value="BLL1467 PROTEIN"/>
    <property type="match status" value="1"/>
</dbReference>
<sequence>MTDEQMRDAPATDPGWGRRLRHVVPRWAVVGLFIYASVFLLSYAQTLLVPIVFGILLALIFSPIRRFFSRRGVPSPVTAMGIMMLLFIGLFVLMGALALPVTNWIERAPQIMYDVRAQLREISGALDAVFEANERIQSLMNSSDADVQTVQLDDSNPALSMAMLVPGMLAQIVFTFVLLFFLLATGDMFHQKIVHVLPTFKDKRKAMEAAFDIERKLSRYLLTITIINAGLGVVIGCLMWLFGMPGAPVFGLIGFLFNFVPYVGAVGGIIIAAAVALVSFDWVWWSPIIAACYFMATFVEGQFVTPTFVGKSLRLNTVVVFVSVSFWAWTWSFIGMIVAIPVLVAVRTLCNYVDSLQGLGEFLSDKKEYGASEPVDEVEERVSA</sequence>
<evidence type="ECO:0000256" key="2">
    <source>
        <dbReference type="ARBA" id="ARBA00009773"/>
    </source>
</evidence>
<evidence type="ECO:0000313" key="8">
    <source>
        <dbReference type="Proteomes" id="UP000198885"/>
    </source>
</evidence>
<evidence type="ECO:0000256" key="3">
    <source>
        <dbReference type="ARBA" id="ARBA00022692"/>
    </source>
</evidence>
<dbReference type="GO" id="GO:0016020">
    <property type="term" value="C:membrane"/>
    <property type="evidence" value="ECO:0007669"/>
    <property type="project" value="UniProtKB-SubCell"/>
</dbReference>
<organism evidence="7 8">
    <name type="scientific">Tranquillimonas rosea</name>
    <dbReference type="NCBI Taxonomy" id="641238"/>
    <lineage>
        <taxon>Bacteria</taxon>
        <taxon>Pseudomonadati</taxon>
        <taxon>Pseudomonadota</taxon>
        <taxon>Alphaproteobacteria</taxon>
        <taxon>Rhodobacterales</taxon>
        <taxon>Roseobacteraceae</taxon>
        <taxon>Tranquillimonas</taxon>
    </lineage>
</organism>
<gene>
    <name evidence="7" type="ORF">SAMN04490244_11217</name>
</gene>
<dbReference type="Pfam" id="PF01594">
    <property type="entry name" value="AI-2E_transport"/>
    <property type="match status" value="1"/>
</dbReference>
<feature type="transmembrane region" description="Helical" evidence="6">
    <location>
        <begin position="249"/>
        <end position="275"/>
    </location>
</feature>
<dbReference type="GO" id="GO:0055085">
    <property type="term" value="P:transmembrane transport"/>
    <property type="evidence" value="ECO:0007669"/>
    <property type="project" value="TreeGrafter"/>
</dbReference>
<evidence type="ECO:0000313" key="7">
    <source>
        <dbReference type="EMBL" id="SES35620.1"/>
    </source>
</evidence>
<keyword evidence="3 6" id="KW-0812">Transmembrane</keyword>
<dbReference type="AlphaFoldDB" id="A0A1H9WNY9"/>
<dbReference type="InterPro" id="IPR002549">
    <property type="entry name" value="AI-2E-like"/>
</dbReference>
<keyword evidence="5 6" id="KW-0472">Membrane</keyword>
<evidence type="ECO:0000256" key="6">
    <source>
        <dbReference type="SAM" id="Phobius"/>
    </source>
</evidence>
<evidence type="ECO:0000256" key="1">
    <source>
        <dbReference type="ARBA" id="ARBA00004141"/>
    </source>
</evidence>
<feature type="transmembrane region" description="Helical" evidence="6">
    <location>
        <begin position="76"/>
        <end position="99"/>
    </location>
</feature>
<keyword evidence="4 6" id="KW-1133">Transmembrane helix</keyword>
<feature type="transmembrane region" description="Helical" evidence="6">
    <location>
        <begin position="47"/>
        <end position="64"/>
    </location>
</feature>
<keyword evidence="8" id="KW-1185">Reference proteome</keyword>
<dbReference type="Proteomes" id="UP000198885">
    <property type="component" value="Unassembled WGS sequence"/>
</dbReference>
<comment type="subcellular location">
    <subcellularLocation>
        <location evidence="1">Membrane</location>
        <topology evidence="1">Multi-pass membrane protein</topology>
    </subcellularLocation>
</comment>
<proteinExistence type="inferred from homology"/>
<dbReference type="STRING" id="641238.SAMN04490244_11217"/>